<reference evidence="4 5" key="1">
    <citation type="journal article" date="2012" name="J. Bacteriol.">
        <title>Genome Sequence of the Protease-Producing Bacterium Rheinheimera nanhaiensis E407-8T, Isolated from Deep-Sea Sediment of the South China Sea.</title>
        <authorList>
            <person name="Zhang X.-Y."/>
            <person name="Zhang Y.-J."/>
            <person name="Qin Q.-L."/>
            <person name="Xie B.-B."/>
            <person name="Chen X.-L."/>
            <person name="Zhou B.-C."/>
            <person name="Zhang Y.-Z."/>
        </authorList>
    </citation>
    <scope>NUCLEOTIDE SEQUENCE [LARGE SCALE GENOMIC DNA]</scope>
    <source>
        <strain evidence="4 5">E407-8</strain>
    </source>
</reference>
<dbReference type="Gene3D" id="3.40.630.30">
    <property type="match status" value="1"/>
</dbReference>
<feature type="domain" description="N-acetyltransferase" evidence="3">
    <location>
        <begin position="19"/>
        <end position="185"/>
    </location>
</feature>
<evidence type="ECO:0000313" key="5">
    <source>
        <dbReference type="Proteomes" id="UP000004374"/>
    </source>
</evidence>
<dbReference type="GO" id="GO:0016747">
    <property type="term" value="F:acyltransferase activity, transferring groups other than amino-acyl groups"/>
    <property type="evidence" value="ECO:0007669"/>
    <property type="project" value="InterPro"/>
</dbReference>
<evidence type="ECO:0000256" key="2">
    <source>
        <dbReference type="ARBA" id="ARBA00023315"/>
    </source>
</evidence>
<dbReference type="EMBL" id="BAFK01000004">
    <property type="protein sequence ID" value="GAB57975.1"/>
    <property type="molecule type" value="Genomic_DNA"/>
</dbReference>
<dbReference type="SUPFAM" id="SSF55729">
    <property type="entry name" value="Acyl-CoA N-acyltransferases (Nat)"/>
    <property type="match status" value="1"/>
</dbReference>
<dbReference type="InterPro" id="IPR000182">
    <property type="entry name" value="GNAT_dom"/>
</dbReference>
<dbReference type="STRING" id="562729.RNAN_0946"/>
<dbReference type="InterPro" id="IPR016181">
    <property type="entry name" value="Acyl_CoA_acyltransferase"/>
</dbReference>
<accession>I1DV97</accession>
<keyword evidence="5" id="KW-1185">Reference proteome</keyword>
<organism evidence="4 5">
    <name type="scientific">Rheinheimera nanhaiensis E407-8</name>
    <dbReference type="NCBI Taxonomy" id="562729"/>
    <lineage>
        <taxon>Bacteria</taxon>
        <taxon>Pseudomonadati</taxon>
        <taxon>Pseudomonadota</taxon>
        <taxon>Gammaproteobacteria</taxon>
        <taxon>Chromatiales</taxon>
        <taxon>Chromatiaceae</taxon>
        <taxon>Rheinheimera</taxon>
    </lineage>
</organism>
<keyword evidence="1 4" id="KW-0808">Transferase</keyword>
<dbReference type="Pfam" id="PF00583">
    <property type="entry name" value="Acetyltransf_1"/>
    <property type="match status" value="1"/>
</dbReference>
<dbReference type="CDD" id="cd04301">
    <property type="entry name" value="NAT_SF"/>
    <property type="match status" value="1"/>
</dbReference>
<sequence>MAASQTNGAQLSGKKVLMITLRLITAADLDAIVRLQDSCYSDALYESPELLSQRLAVAANSCWLAQNSDGELLAYLFSYPAQDGYITPLAAAFTPAAKPELLYLHDMAVSPKARGLGLAGQLLQNAKQYALSLGLSKLALVAVQGSVPYWQRQGFTVVHNVMAEAKLALASYQGEQACYMQLPLEKDNNYAA</sequence>
<dbReference type="AlphaFoldDB" id="I1DV97"/>
<protein>
    <submittedName>
        <fullName evidence="4">GCN5-related N-acetyltransferase</fullName>
    </submittedName>
</protein>
<name>I1DV97_9GAMM</name>
<evidence type="ECO:0000259" key="3">
    <source>
        <dbReference type="PROSITE" id="PS51186"/>
    </source>
</evidence>
<evidence type="ECO:0000256" key="1">
    <source>
        <dbReference type="ARBA" id="ARBA00022679"/>
    </source>
</evidence>
<proteinExistence type="predicted"/>
<gene>
    <name evidence="4" type="ORF">RNAN_0946</name>
</gene>
<keyword evidence="2" id="KW-0012">Acyltransferase</keyword>
<dbReference type="InterPro" id="IPR050832">
    <property type="entry name" value="Bact_Acetyltransf"/>
</dbReference>
<evidence type="ECO:0000313" key="4">
    <source>
        <dbReference type="EMBL" id="GAB57975.1"/>
    </source>
</evidence>
<dbReference type="PANTHER" id="PTHR43877">
    <property type="entry name" value="AMINOALKYLPHOSPHONATE N-ACETYLTRANSFERASE-RELATED-RELATED"/>
    <property type="match status" value="1"/>
</dbReference>
<dbReference type="Proteomes" id="UP000004374">
    <property type="component" value="Unassembled WGS sequence"/>
</dbReference>
<dbReference type="PROSITE" id="PS51186">
    <property type="entry name" value="GNAT"/>
    <property type="match status" value="1"/>
</dbReference>
<comment type="caution">
    <text evidence="4">The sequence shown here is derived from an EMBL/GenBank/DDBJ whole genome shotgun (WGS) entry which is preliminary data.</text>
</comment>